<gene>
    <name evidence="3" type="ORF">A3D68_01520</name>
</gene>
<dbReference type="AlphaFoldDB" id="A0A1F4XQN3"/>
<dbReference type="Proteomes" id="UP000177564">
    <property type="component" value="Unassembled WGS sequence"/>
</dbReference>
<feature type="compositionally biased region" description="Polar residues" evidence="1">
    <location>
        <begin position="1"/>
        <end position="10"/>
    </location>
</feature>
<comment type="caution">
    <text evidence="3">The sequence shown here is derived from an EMBL/GenBank/DDBJ whole genome shotgun (WGS) entry which is preliminary data.</text>
</comment>
<keyword evidence="2" id="KW-0472">Membrane</keyword>
<evidence type="ECO:0000313" key="3">
    <source>
        <dbReference type="EMBL" id="OGC83866.1"/>
    </source>
</evidence>
<organism evidence="3 4">
    <name type="scientific">Candidatus Adlerbacteria bacterium RIFCSPHIGHO2_02_FULL_52_17</name>
    <dbReference type="NCBI Taxonomy" id="1797240"/>
    <lineage>
        <taxon>Bacteria</taxon>
        <taxon>Candidatus Adleribacteriota</taxon>
    </lineage>
</organism>
<keyword evidence="2" id="KW-0812">Transmembrane</keyword>
<proteinExistence type="predicted"/>
<accession>A0A1F4XQN3</accession>
<evidence type="ECO:0000313" key="4">
    <source>
        <dbReference type="Proteomes" id="UP000177564"/>
    </source>
</evidence>
<evidence type="ECO:0000256" key="2">
    <source>
        <dbReference type="SAM" id="Phobius"/>
    </source>
</evidence>
<feature type="region of interest" description="Disordered" evidence="1">
    <location>
        <begin position="1"/>
        <end position="22"/>
    </location>
</feature>
<reference evidence="3 4" key="1">
    <citation type="journal article" date="2016" name="Nat. Commun.">
        <title>Thousands of microbial genomes shed light on interconnected biogeochemical processes in an aquifer system.</title>
        <authorList>
            <person name="Anantharaman K."/>
            <person name="Brown C.T."/>
            <person name="Hug L.A."/>
            <person name="Sharon I."/>
            <person name="Castelle C.J."/>
            <person name="Probst A.J."/>
            <person name="Thomas B.C."/>
            <person name="Singh A."/>
            <person name="Wilkins M.J."/>
            <person name="Karaoz U."/>
            <person name="Brodie E.L."/>
            <person name="Williams K.H."/>
            <person name="Hubbard S.S."/>
            <person name="Banfield J.F."/>
        </authorList>
    </citation>
    <scope>NUCLEOTIDE SEQUENCE [LARGE SCALE GENOMIC DNA]</scope>
</reference>
<protein>
    <submittedName>
        <fullName evidence="3">Uncharacterized protein</fullName>
    </submittedName>
</protein>
<feature type="region of interest" description="Disordered" evidence="1">
    <location>
        <begin position="54"/>
        <end position="76"/>
    </location>
</feature>
<dbReference type="EMBL" id="MEWU01000008">
    <property type="protein sequence ID" value="OGC83866.1"/>
    <property type="molecule type" value="Genomic_DNA"/>
</dbReference>
<name>A0A1F4XQN3_9BACT</name>
<feature type="transmembrane region" description="Helical" evidence="2">
    <location>
        <begin position="26"/>
        <end position="45"/>
    </location>
</feature>
<dbReference type="STRING" id="1797240.A3D68_01520"/>
<sequence>MPGSLPKTTPQKPPASGEQKSGSKTLMWMFAGGIIIGVIVGWMWFGTQQSAVPTDSATAGDVSSSDSTLLGGASNNVDRDTATSAGAVISSEWLAVPSPQTAGLQVAISHVSVTRPTWVVVYESRGVQPGNALGASLFFDSTQNSGVVDLLRGTLPGQMYFVGESIDDGDRIFSLQNDKPVRDQSGNPLWVTFKTQ</sequence>
<evidence type="ECO:0000256" key="1">
    <source>
        <dbReference type="SAM" id="MobiDB-lite"/>
    </source>
</evidence>
<keyword evidence="2" id="KW-1133">Transmembrane helix</keyword>